<dbReference type="PANTHER" id="PTHR30244:SF36">
    <property type="entry name" value="3-OXO-GLUCOSE-6-PHOSPHATE:GLUTAMATE AMINOTRANSFERASE"/>
    <property type="match status" value="1"/>
</dbReference>
<feature type="active site" description="Proton acceptor" evidence="3">
    <location>
        <position position="192"/>
    </location>
</feature>
<dbReference type="CDD" id="cd00616">
    <property type="entry name" value="AHBA_syn"/>
    <property type="match status" value="1"/>
</dbReference>
<protein>
    <submittedName>
        <fullName evidence="6">dTDP-4-amino-4,6-dideoxygalactose transaminase</fullName>
    </submittedName>
</protein>
<dbReference type="STRING" id="604089.SAMN04487942_0252"/>
<evidence type="ECO:0000256" key="3">
    <source>
        <dbReference type="PIRSR" id="PIRSR000390-1"/>
    </source>
</evidence>
<keyword evidence="1 4" id="KW-0663">Pyridoxal phosphate</keyword>
<evidence type="ECO:0000256" key="5">
    <source>
        <dbReference type="RuleBase" id="RU004508"/>
    </source>
</evidence>
<evidence type="ECO:0000313" key="7">
    <source>
        <dbReference type="Proteomes" id="UP000198657"/>
    </source>
</evidence>
<dbReference type="InterPro" id="IPR000653">
    <property type="entry name" value="DegT/StrS_aminotransferase"/>
</dbReference>
<dbReference type="GO" id="GO:0008483">
    <property type="term" value="F:transaminase activity"/>
    <property type="evidence" value="ECO:0007669"/>
    <property type="project" value="TreeGrafter"/>
</dbReference>
<dbReference type="RefSeq" id="WP_091164499.1">
    <property type="nucleotide sequence ID" value="NZ_CBCSFM010000001.1"/>
</dbReference>
<sequence length="374" mass="42232">MISFLDLKKINEPYETAFQEKLKLVLDNGWYVLGNEVKEFETSFANYCGTEYCVGVGNGFDALVLIFKGYIQLGKLQKGDEVIVPANTYIASILAILQADLIPVLVEPKLETYNINPDLIVEKITSKTKAILVVHLYGQLAEMDAIHKIAVANDLLVVEDAAQAHGASFEEESSNTRNLEPKTQAYSFYPGKNLGTLGDAGAVTTNDLELAKVIQSLRNYGSETKYYNDYIGVNSRLDELQAAFLNVKLPFLDAENEKRRTIAKRYLSEIKNEKITLPFWDLSNNHVFHLFVIRTQNRTQFQEYLQQNGIQTVIHYPVPPHNQKALSPETSGWNHLSFPITEKIHDEVLSLPISPVLTDDEVGFVVKIVNQWMF</sequence>
<dbReference type="SUPFAM" id="SSF53383">
    <property type="entry name" value="PLP-dependent transferases"/>
    <property type="match status" value="1"/>
</dbReference>
<dbReference type="InterPro" id="IPR015421">
    <property type="entry name" value="PyrdxlP-dep_Trfase_major"/>
</dbReference>
<dbReference type="Pfam" id="PF01041">
    <property type="entry name" value="DegT_DnrJ_EryC1"/>
    <property type="match status" value="1"/>
</dbReference>
<accession>A0A1H8HMQ0</accession>
<evidence type="ECO:0000256" key="4">
    <source>
        <dbReference type="PIRSR" id="PIRSR000390-2"/>
    </source>
</evidence>
<dbReference type="InterPro" id="IPR015422">
    <property type="entry name" value="PyrdxlP-dep_Trfase_small"/>
</dbReference>
<evidence type="ECO:0000256" key="1">
    <source>
        <dbReference type="ARBA" id="ARBA00022898"/>
    </source>
</evidence>
<keyword evidence="7" id="KW-1185">Reference proteome</keyword>
<name>A0A1H8HMQ0_9FLAO</name>
<evidence type="ECO:0000256" key="2">
    <source>
        <dbReference type="ARBA" id="ARBA00037999"/>
    </source>
</evidence>
<reference evidence="7" key="1">
    <citation type="submission" date="2016-10" db="EMBL/GenBank/DDBJ databases">
        <authorList>
            <person name="Varghese N."/>
            <person name="Submissions S."/>
        </authorList>
    </citation>
    <scope>NUCLEOTIDE SEQUENCE [LARGE SCALE GENOMIC DNA]</scope>
    <source>
        <strain evidence="7">CGMCC 1.8704</strain>
    </source>
</reference>
<dbReference type="Gene3D" id="3.90.1150.10">
    <property type="entry name" value="Aspartate Aminotransferase, domain 1"/>
    <property type="match status" value="1"/>
</dbReference>
<dbReference type="PIRSF" id="PIRSF000390">
    <property type="entry name" value="PLP_StrS"/>
    <property type="match status" value="1"/>
</dbReference>
<evidence type="ECO:0000313" key="6">
    <source>
        <dbReference type="EMBL" id="SEN57286.1"/>
    </source>
</evidence>
<gene>
    <name evidence="6" type="ORF">SAMN04487942_0252</name>
</gene>
<dbReference type="PANTHER" id="PTHR30244">
    <property type="entry name" value="TRANSAMINASE"/>
    <property type="match status" value="1"/>
</dbReference>
<dbReference type="AlphaFoldDB" id="A0A1H8HMQ0"/>
<organism evidence="6 7">
    <name type="scientific">Flavobacterium sinopsychrotolerans</name>
    <dbReference type="NCBI Taxonomy" id="604089"/>
    <lineage>
        <taxon>Bacteria</taxon>
        <taxon>Pseudomonadati</taxon>
        <taxon>Bacteroidota</taxon>
        <taxon>Flavobacteriia</taxon>
        <taxon>Flavobacteriales</taxon>
        <taxon>Flavobacteriaceae</taxon>
        <taxon>Flavobacterium</taxon>
    </lineage>
</organism>
<dbReference type="GO" id="GO:0000271">
    <property type="term" value="P:polysaccharide biosynthetic process"/>
    <property type="evidence" value="ECO:0007669"/>
    <property type="project" value="TreeGrafter"/>
</dbReference>
<dbReference type="Proteomes" id="UP000198657">
    <property type="component" value="Unassembled WGS sequence"/>
</dbReference>
<dbReference type="InterPro" id="IPR015424">
    <property type="entry name" value="PyrdxlP-dep_Trfase"/>
</dbReference>
<feature type="modified residue" description="N6-(pyridoxal phosphate)lysine" evidence="4">
    <location>
        <position position="192"/>
    </location>
</feature>
<comment type="similarity">
    <text evidence="2 5">Belongs to the DegT/DnrJ/EryC1 family.</text>
</comment>
<proteinExistence type="inferred from homology"/>
<dbReference type="OrthoDB" id="9804264at2"/>
<dbReference type="Gene3D" id="3.40.640.10">
    <property type="entry name" value="Type I PLP-dependent aspartate aminotransferase-like (Major domain)"/>
    <property type="match status" value="1"/>
</dbReference>
<dbReference type="GO" id="GO:0030170">
    <property type="term" value="F:pyridoxal phosphate binding"/>
    <property type="evidence" value="ECO:0007669"/>
    <property type="project" value="TreeGrafter"/>
</dbReference>
<dbReference type="EMBL" id="FODN01000001">
    <property type="protein sequence ID" value="SEN57286.1"/>
    <property type="molecule type" value="Genomic_DNA"/>
</dbReference>